<comment type="similarity">
    <text evidence="1">Belongs to the 'GDSL' lipolytic enzyme family.</text>
</comment>
<dbReference type="Proteomes" id="UP001229421">
    <property type="component" value="Unassembled WGS sequence"/>
</dbReference>
<organism evidence="5 6">
    <name type="scientific">Tagetes erecta</name>
    <name type="common">African marigold</name>
    <dbReference type="NCBI Taxonomy" id="13708"/>
    <lineage>
        <taxon>Eukaryota</taxon>
        <taxon>Viridiplantae</taxon>
        <taxon>Streptophyta</taxon>
        <taxon>Embryophyta</taxon>
        <taxon>Tracheophyta</taxon>
        <taxon>Spermatophyta</taxon>
        <taxon>Magnoliopsida</taxon>
        <taxon>eudicotyledons</taxon>
        <taxon>Gunneridae</taxon>
        <taxon>Pentapetalae</taxon>
        <taxon>asterids</taxon>
        <taxon>campanulids</taxon>
        <taxon>Asterales</taxon>
        <taxon>Asteraceae</taxon>
        <taxon>Asteroideae</taxon>
        <taxon>Heliantheae alliance</taxon>
        <taxon>Tageteae</taxon>
        <taxon>Tagetes</taxon>
    </lineage>
</organism>
<gene>
    <name evidence="5" type="ORF">QVD17_05901</name>
</gene>
<dbReference type="AlphaFoldDB" id="A0AAD8LJ57"/>
<evidence type="ECO:0000256" key="1">
    <source>
        <dbReference type="ARBA" id="ARBA00008668"/>
    </source>
</evidence>
<evidence type="ECO:0000256" key="2">
    <source>
        <dbReference type="SAM" id="MobiDB-lite"/>
    </source>
</evidence>
<keyword evidence="3" id="KW-0732">Signal</keyword>
<dbReference type="InterPro" id="IPR026147">
    <property type="entry name" value="Rab3GAP1_conserved"/>
</dbReference>
<dbReference type="CDD" id="cd01837">
    <property type="entry name" value="SGNH_plant_lipase_like"/>
    <property type="match status" value="1"/>
</dbReference>
<reference evidence="5" key="1">
    <citation type="journal article" date="2023" name="bioRxiv">
        <title>Improved chromosome-level genome assembly for marigold (Tagetes erecta).</title>
        <authorList>
            <person name="Jiang F."/>
            <person name="Yuan L."/>
            <person name="Wang S."/>
            <person name="Wang H."/>
            <person name="Xu D."/>
            <person name="Wang A."/>
            <person name="Fan W."/>
        </authorList>
    </citation>
    <scope>NUCLEOTIDE SEQUENCE</scope>
    <source>
        <strain evidence="5">WSJ</strain>
        <tissue evidence="5">Leaf</tissue>
    </source>
</reference>
<feature type="signal peptide" evidence="3">
    <location>
        <begin position="1"/>
        <end position="30"/>
    </location>
</feature>
<dbReference type="InterPro" id="IPR045700">
    <property type="entry name" value="Rab3GAP1"/>
</dbReference>
<dbReference type="InterPro" id="IPR036514">
    <property type="entry name" value="SGNH_hydro_sf"/>
</dbReference>
<dbReference type="Pfam" id="PF00657">
    <property type="entry name" value="Lipase_GDSL"/>
    <property type="match status" value="1"/>
</dbReference>
<dbReference type="InterPro" id="IPR035669">
    <property type="entry name" value="SGNH_plant_lipase-like"/>
</dbReference>
<accession>A0AAD8LJ57</accession>
<evidence type="ECO:0000313" key="6">
    <source>
        <dbReference type="Proteomes" id="UP001229421"/>
    </source>
</evidence>
<dbReference type="InterPro" id="IPR001087">
    <property type="entry name" value="GDSL"/>
</dbReference>
<dbReference type="PANTHER" id="PTHR21422:SF17">
    <property type="entry name" value="RAB3 GTPASE-ACTIVATING PROTEIN CATALYTIC SUBUNIT"/>
    <property type="match status" value="1"/>
</dbReference>
<dbReference type="Pfam" id="PF13890">
    <property type="entry name" value="Rab3-GTPase_cat"/>
    <property type="match status" value="1"/>
</dbReference>
<keyword evidence="6" id="KW-1185">Reference proteome</keyword>
<dbReference type="GO" id="GO:0016788">
    <property type="term" value="F:hydrolase activity, acting on ester bonds"/>
    <property type="evidence" value="ECO:0007669"/>
    <property type="project" value="InterPro"/>
</dbReference>
<dbReference type="EMBL" id="JAUHHV010000001">
    <property type="protein sequence ID" value="KAK1440076.1"/>
    <property type="molecule type" value="Genomic_DNA"/>
</dbReference>
<dbReference type="PANTHER" id="PTHR21422">
    <property type="entry name" value="RAB3 GTPASE-ACTIVATING PROTEIN CATALYTIC SUBUNIT"/>
    <property type="match status" value="1"/>
</dbReference>
<dbReference type="GO" id="GO:0005096">
    <property type="term" value="F:GTPase activator activity"/>
    <property type="evidence" value="ECO:0007669"/>
    <property type="project" value="InterPro"/>
</dbReference>
<feature type="region of interest" description="Disordered" evidence="2">
    <location>
        <begin position="889"/>
        <end position="909"/>
    </location>
</feature>
<comment type="caution">
    <text evidence="5">The sequence shown here is derived from an EMBL/GenBank/DDBJ whole genome shotgun (WGS) entry which is preliminary data.</text>
</comment>
<dbReference type="SUPFAM" id="SSF52266">
    <property type="entry name" value="SGNH hydrolase"/>
    <property type="match status" value="1"/>
</dbReference>
<protein>
    <recommendedName>
        <fullName evidence="4">Rab3GAP catalytic subunit conserved domain-containing protein</fullName>
    </recommendedName>
</protein>
<name>A0AAD8LJ57_TARER</name>
<feature type="chain" id="PRO_5042266813" description="Rab3GAP catalytic subunit conserved domain-containing protein" evidence="3">
    <location>
        <begin position="31"/>
        <end position="931"/>
    </location>
</feature>
<sequence length="931" mass="103144">MAITITGGATMTLWVCVLVVLGLRVSVCRAQASAPAVYVLGDSLVDVGNNNYLPLSIAKADFPHNGVDFLNRKPTGRFSNGMNAADFIAKKIGLPSSPPYLSLIGGGTPPITGVSFASGGAGILNETGEFLFKQSISLAHQLDYLTMVHDKLVQQLGPSGAQLHLSKSLFTLVIGSNDMFAYYALGSIASKQYTPQQYVDRMVSTLKRLLKMLYGLGARKLAVTGVGAIGCCPVQRKLNRTGECNVEINYWSTKYNDGLKVMLQGLKLELLGLNYAYFDIYGAMVNLFQNHETYGFTEIKQACCGGGKLNADVPCIPVATYCLNRKNHIFWDLYHPTEAVASLFSDLLYNGSQQFMFPMNVEQLLAERLKSKDFEKRESKKLIIYIYTKMAFPVFDGSVYLSIWTPNSKEKDSGGSPTSDDVNNDIIPSASVLKQLAIGVETTKVIKSMKDLISLTDSSPTKERSGLSLSAMKSFVVGEKEDKFAAEFGRDEKVMSFIRSLMEPEGHFSRRKARAHLDTTATTTNFSKELHGAPPESFVPELAEAVGSLKTLKKMALFWSRVVEELRRLWCEGKHIPGIPQDEIPNLHSCLLHQQLQVINCCISRKQRRAIVTESLNSVLKQANCNDDMSPSSGDIHSESALLYARVCSGELVLRLGVDKQLENTRLLDTGEPVYAPVLQEWPLLTEDVIKETEEFILRTGSVGAGCSQLFSDMQAFKAANPGCILEDFVRWHSPPDWTDDESKQAIDGDITPSRGHLSTRMQKEGNLWLELWKTAKPVPAVRQSPLYDEDLSVEGIMHGLENISPSGLFDQLFLSLLSSGCAIAEAKILSNDMMYKMFKECKDYIVAICQTKSWVQKTQDICKVYETMAVMASNPDKFIRLLRNQQPDQASTKEEPNNLCETPSKNQNDSTRIAQFSTMFSRKPPKPITC</sequence>
<evidence type="ECO:0000256" key="3">
    <source>
        <dbReference type="SAM" id="SignalP"/>
    </source>
</evidence>
<dbReference type="Gene3D" id="3.40.50.1110">
    <property type="entry name" value="SGNH hydrolase"/>
    <property type="match status" value="1"/>
</dbReference>
<feature type="compositionally biased region" description="Polar residues" evidence="2">
    <location>
        <begin position="900"/>
        <end position="909"/>
    </location>
</feature>
<proteinExistence type="inferred from homology"/>
<evidence type="ECO:0000259" key="4">
    <source>
        <dbReference type="Pfam" id="PF13890"/>
    </source>
</evidence>
<evidence type="ECO:0000313" key="5">
    <source>
        <dbReference type="EMBL" id="KAK1440076.1"/>
    </source>
</evidence>
<feature type="domain" description="Rab3GAP catalytic subunit conserved" evidence="4">
    <location>
        <begin position="655"/>
        <end position="802"/>
    </location>
</feature>